<dbReference type="GO" id="GO:0008508">
    <property type="term" value="F:bile acid:sodium symporter activity"/>
    <property type="evidence" value="ECO:0007669"/>
    <property type="project" value="TreeGrafter"/>
</dbReference>
<accession>A0A8M1HA26</accession>
<feature type="transmembrane region" description="Helical" evidence="8">
    <location>
        <begin position="200"/>
        <end position="218"/>
    </location>
</feature>
<evidence type="ECO:0000256" key="2">
    <source>
        <dbReference type="ARBA" id="ARBA00006528"/>
    </source>
</evidence>
<evidence type="ECO:0000256" key="5">
    <source>
        <dbReference type="ARBA" id="ARBA00022989"/>
    </source>
</evidence>
<evidence type="ECO:0000313" key="10">
    <source>
        <dbReference type="RefSeq" id="XP_040925298.2"/>
    </source>
</evidence>
<evidence type="ECO:0000256" key="1">
    <source>
        <dbReference type="ARBA" id="ARBA00004141"/>
    </source>
</evidence>
<comment type="similarity">
    <text evidence="2">Belongs to the bile acid:sodium symporter (BASS) (TC 2.A.28) family.</text>
</comment>
<comment type="subcellular location">
    <subcellularLocation>
        <location evidence="1">Membrane</location>
        <topology evidence="1">Multi-pass membrane protein</topology>
    </subcellularLocation>
</comment>
<keyword evidence="4" id="KW-0769">Symport</keyword>
<sequence>MTTVRSQVHQNMTGFYTEGKVSSNGTILIFENSTLNKVVNVLTFGMLLLTMISIGLSVEILKMKAYFLKPKEAAMAMLAQFGIMPLASFCISKGLHLERIKALALIIYGCCPGGTFSNLFSLAIKGDINLSIVMTTCSNIAALGMMPLLLYIYCQNYRGLEKLVPYLNIIIALALTMVPCAFGIAIKHYKPQHVLTMRRVSFSLLGIISITVIVLTAYSIEDQMLLVLSADILTGAALLPLTGYMLGYAMSKICKFDSKCSRTISMETGCQNTNLCLTILKVFFPPQLIGPNLVFPFVFLLMQVFEALLLILVYRCYKKTQTRSAKIHRDADVQPEAVQLQQHHEEAGTEEEDKEKLNIAH</sequence>
<feature type="transmembrane region" description="Helical" evidence="8">
    <location>
        <begin position="38"/>
        <end position="61"/>
    </location>
</feature>
<feature type="transmembrane region" description="Helical" evidence="8">
    <location>
        <begin position="73"/>
        <end position="91"/>
    </location>
</feature>
<name>A0A8M1HA26_BETSP</name>
<evidence type="ECO:0000256" key="4">
    <source>
        <dbReference type="ARBA" id="ARBA00022847"/>
    </source>
</evidence>
<feature type="transmembrane region" description="Helical" evidence="8">
    <location>
        <begin position="103"/>
        <end position="124"/>
    </location>
</feature>
<evidence type="ECO:0000256" key="8">
    <source>
        <dbReference type="SAM" id="Phobius"/>
    </source>
</evidence>
<dbReference type="PANTHER" id="PTHR10361">
    <property type="entry name" value="SODIUM-BILE ACID COTRANSPORTER"/>
    <property type="match status" value="1"/>
</dbReference>
<keyword evidence="6 8" id="KW-0472">Membrane</keyword>
<keyword evidence="3 8" id="KW-0812">Transmembrane</keyword>
<dbReference type="InterPro" id="IPR038770">
    <property type="entry name" value="Na+/solute_symporter_sf"/>
</dbReference>
<dbReference type="GeneID" id="121201990"/>
<gene>
    <name evidence="10 11" type="primary">LOC121201990</name>
</gene>
<dbReference type="Pfam" id="PF01758">
    <property type="entry name" value="SBF"/>
    <property type="match status" value="1"/>
</dbReference>
<feature type="transmembrane region" description="Helical" evidence="8">
    <location>
        <begin position="130"/>
        <end position="154"/>
    </location>
</feature>
<dbReference type="InterPro" id="IPR002657">
    <property type="entry name" value="BilAc:Na_symport/Acr3"/>
</dbReference>
<dbReference type="AlphaFoldDB" id="A0A8M1HA26"/>
<keyword evidence="4" id="KW-0813">Transport</keyword>
<evidence type="ECO:0000256" key="6">
    <source>
        <dbReference type="ARBA" id="ARBA00023136"/>
    </source>
</evidence>
<organism evidence="9 10">
    <name type="scientific">Betta splendens</name>
    <name type="common">Siamese fighting fish</name>
    <dbReference type="NCBI Taxonomy" id="158456"/>
    <lineage>
        <taxon>Eukaryota</taxon>
        <taxon>Metazoa</taxon>
        <taxon>Chordata</taxon>
        <taxon>Craniata</taxon>
        <taxon>Vertebrata</taxon>
        <taxon>Euteleostomi</taxon>
        <taxon>Actinopterygii</taxon>
        <taxon>Neopterygii</taxon>
        <taxon>Teleostei</taxon>
        <taxon>Neoteleostei</taxon>
        <taxon>Acanthomorphata</taxon>
        <taxon>Anabantaria</taxon>
        <taxon>Anabantiformes</taxon>
        <taxon>Anabantoidei</taxon>
        <taxon>Osphronemidae</taxon>
        <taxon>Betta</taxon>
    </lineage>
</organism>
<dbReference type="Gene3D" id="1.20.1530.20">
    <property type="match status" value="1"/>
</dbReference>
<protein>
    <submittedName>
        <fullName evidence="10 11">Hepatic sodium/bile acid cotransporter-like</fullName>
    </submittedName>
</protein>
<dbReference type="InterPro" id="IPR004710">
    <property type="entry name" value="Bilac:Na_transpt"/>
</dbReference>
<dbReference type="RefSeq" id="XP_055361875.1">
    <property type="nucleotide sequence ID" value="XM_055505900.1"/>
</dbReference>
<reference evidence="10 11" key="1">
    <citation type="submission" date="2025-04" db="UniProtKB">
        <authorList>
            <consortium name="RefSeq"/>
        </authorList>
    </citation>
    <scope>IDENTIFICATION</scope>
</reference>
<dbReference type="RefSeq" id="XP_040925298.2">
    <property type="nucleotide sequence ID" value="XM_041069364.2"/>
</dbReference>
<dbReference type="Proteomes" id="UP000515150">
    <property type="component" value="Chromosome 22"/>
</dbReference>
<dbReference type="GO" id="GO:0016020">
    <property type="term" value="C:membrane"/>
    <property type="evidence" value="ECO:0007669"/>
    <property type="project" value="UniProtKB-SubCell"/>
</dbReference>
<feature type="region of interest" description="Disordered" evidence="7">
    <location>
        <begin position="338"/>
        <end position="361"/>
    </location>
</feature>
<keyword evidence="9" id="KW-1185">Reference proteome</keyword>
<evidence type="ECO:0000313" key="9">
    <source>
        <dbReference type="Proteomes" id="UP000515150"/>
    </source>
</evidence>
<evidence type="ECO:0000256" key="3">
    <source>
        <dbReference type="ARBA" id="ARBA00022692"/>
    </source>
</evidence>
<dbReference type="KEGG" id="bspl:121201990"/>
<evidence type="ECO:0000313" key="11">
    <source>
        <dbReference type="RefSeq" id="XP_055361875.1"/>
    </source>
</evidence>
<evidence type="ECO:0000256" key="7">
    <source>
        <dbReference type="SAM" id="MobiDB-lite"/>
    </source>
</evidence>
<dbReference type="OrthoDB" id="203097at2759"/>
<dbReference type="PANTHER" id="PTHR10361:SF40">
    <property type="entry name" value="HEPATIC SODIUM_BILE ACID COTRANSPORTER"/>
    <property type="match status" value="1"/>
</dbReference>
<proteinExistence type="inferred from homology"/>
<keyword evidence="5 8" id="KW-1133">Transmembrane helix</keyword>
<feature type="transmembrane region" description="Helical" evidence="8">
    <location>
        <begin position="293"/>
        <end position="314"/>
    </location>
</feature>
<feature type="transmembrane region" description="Helical" evidence="8">
    <location>
        <begin position="166"/>
        <end position="188"/>
    </location>
</feature>
<feature type="transmembrane region" description="Helical" evidence="8">
    <location>
        <begin position="225"/>
        <end position="246"/>
    </location>
</feature>